<organism evidence="7 8">
    <name type="scientific">Mesoterricola silvestris</name>
    <dbReference type="NCBI Taxonomy" id="2927979"/>
    <lineage>
        <taxon>Bacteria</taxon>
        <taxon>Pseudomonadati</taxon>
        <taxon>Acidobacteriota</taxon>
        <taxon>Holophagae</taxon>
        <taxon>Holophagales</taxon>
        <taxon>Holophagaceae</taxon>
        <taxon>Mesoterricola</taxon>
    </lineage>
</organism>
<dbReference type="Proteomes" id="UP001238179">
    <property type="component" value="Chromosome"/>
</dbReference>
<dbReference type="EMBL" id="AP027080">
    <property type="protein sequence ID" value="BDU72845.1"/>
    <property type="molecule type" value="Genomic_DNA"/>
</dbReference>
<reference evidence="8" key="1">
    <citation type="journal article" date="2023" name="Int. J. Syst. Evol. Microbiol.">
        <title>Mesoterricola silvestris gen. nov., sp. nov., Mesoterricola sediminis sp. nov., Geothrix oryzae sp. nov., Geothrix edaphica sp. nov., Geothrix rubra sp. nov., and Geothrix limicola sp. nov., six novel members of Acidobacteriota isolated from soils.</title>
        <authorList>
            <person name="Itoh H."/>
            <person name="Sugisawa Y."/>
            <person name="Mise K."/>
            <person name="Xu Z."/>
            <person name="Kuniyasu M."/>
            <person name="Ushijima N."/>
            <person name="Kawano K."/>
            <person name="Kobayashi E."/>
            <person name="Shiratori Y."/>
            <person name="Masuda Y."/>
            <person name="Senoo K."/>
        </authorList>
    </citation>
    <scope>NUCLEOTIDE SEQUENCE [LARGE SCALE GENOMIC DNA]</scope>
    <source>
        <strain evidence="8">W79</strain>
    </source>
</reference>
<dbReference type="SUPFAM" id="SSF54001">
    <property type="entry name" value="Cysteine proteinases"/>
    <property type="match status" value="1"/>
</dbReference>
<gene>
    <name evidence="7" type="ORF">METEAL_20190</name>
</gene>
<evidence type="ECO:0000256" key="4">
    <source>
        <dbReference type="ARBA" id="ARBA00022807"/>
    </source>
</evidence>
<evidence type="ECO:0000256" key="3">
    <source>
        <dbReference type="ARBA" id="ARBA00022801"/>
    </source>
</evidence>
<keyword evidence="2" id="KW-0645">Protease</keyword>
<sequence>MRPAFLRGLIAPLLAALCAWAADPPAHVVVRPVANLFSGPGADADVVSQALLGARVAELERRDGWVRIQGDDGYAGWAEASALRALKAGEGYPAGAKVEVDVLGANVYREPDVTRHAPVLTAPFGAVLERAPGPQDSARWLGVRLPDGRAAWIQSGDVRTDFRPIGIEASLDLARRFLGVNYTWGGCSSFGFDCSGFTQAILRRRGAILPRDANVQAEWPGLAPVKDRADLEPGDLLFFGKDKDHITHTGMYLGKGAFIHDTPRIRPMVQISDLGSPEWSAILVAMRRLK</sequence>
<dbReference type="InterPro" id="IPR038765">
    <property type="entry name" value="Papain-like_cys_pep_sf"/>
</dbReference>
<name>A0AA48K980_9BACT</name>
<dbReference type="GO" id="GO:0006508">
    <property type="term" value="P:proteolysis"/>
    <property type="evidence" value="ECO:0007669"/>
    <property type="project" value="UniProtKB-KW"/>
</dbReference>
<keyword evidence="8" id="KW-1185">Reference proteome</keyword>
<dbReference type="InterPro" id="IPR003646">
    <property type="entry name" value="SH3-like_bac-type"/>
</dbReference>
<comment type="similarity">
    <text evidence="1">Belongs to the peptidase C40 family.</text>
</comment>
<evidence type="ECO:0000256" key="2">
    <source>
        <dbReference type="ARBA" id="ARBA00022670"/>
    </source>
</evidence>
<evidence type="ECO:0000259" key="6">
    <source>
        <dbReference type="PROSITE" id="PS51935"/>
    </source>
</evidence>
<dbReference type="KEGG" id="msil:METEAL_20190"/>
<dbReference type="RefSeq" id="WP_316415757.1">
    <property type="nucleotide sequence ID" value="NZ_AP027080.1"/>
</dbReference>
<dbReference type="InterPro" id="IPR000064">
    <property type="entry name" value="NLP_P60_dom"/>
</dbReference>
<dbReference type="PROSITE" id="PS51935">
    <property type="entry name" value="NLPC_P60"/>
    <property type="match status" value="1"/>
</dbReference>
<dbReference type="AlphaFoldDB" id="A0AA48K980"/>
<evidence type="ECO:0000256" key="5">
    <source>
        <dbReference type="SAM" id="SignalP"/>
    </source>
</evidence>
<dbReference type="PANTHER" id="PTHR47053">
    <property type="entry name" value="MUREIN DD-ENDOPEPTIDASE MEPH-RELATED"/>
    <property type="match status" value="1"/>
</dbReference>
<dbReference type="Pfam" id="PF00877">
    <property type="entry name" value="NLPC_P60"/>
    <property type="match status" value="1"/>
</dbReference>
<feature type="domain" description="NlpC/P60" evidence="6">
    <location>
        <begin position="164"/>
        <end position="290"/>
    </location>
</feature>
<evidence type="ECO:0000313" key="8">
    <source>
        <dbReference type="Proteomes" id="UP001238179"/>
    </source>
</evidence>
<protein>
    <recommendedName>
        <fullName evidence="6">NlpC/P60 domain-containing protein</fullName>
    </recommendedName>
</protein>
<keyword evidence="4" id="KW-0788">Thiol protease</keyword>
<dbReference type="GO" id="GO:0008234">
    <property type="term" value="F:cysteine-type peptidase activity"/>
    <property type="evidence" value="ECO:0007669"/>
    <property type="project" value="UniProtKB-KW"/>
</dbReference>
<feature type="signal peptide" evidence="5">
    <location>
        <begin position="1"/>
        <end position="21"/>
    </location>
</feature>
<feature type="chain" id="PRO_5041283934" description="NlpC/P60 domain-containing protein" evidence="5">
    <location>
        <begin position="22"/>
        <end position="290"/>
    </location>
</feature>
<accession>A0AA48K980</accession>
<dbReference type="Gene3D" id="2.30.30.40">
    <property type="entry name" value="SH3 Domains"/>
    <property type="match status" value="2"/>
</dbReference>
<dbReference type="PANTHER" id="PTHR47053:SF1">
    <property type="entry name" value="MUREIN DD-ENDOPEPTIDASE MEPH-RELATED"/>
    <property type="match status" value="1"/>
</dbReference>
<proteinExistence type="inferred from homology"/>
<dbReference type="Gene3D" id="3.90.1720.10">
    <property type="entry name" value="endopeptidase domain like (from Nostoc punctiforme)"/>
    <property type="match status" value="1"/>
</dbReference>
<evidence type="ECO:0000256" key="1">
    <source>
        <dbReference type="ARBA" id="ARBA00007074"/>
    </source>
</evidence>
<keyword evidence="3" id="KW-0378">Hydrolase</keyword>
<keyword evidence="5" id="KW-0732">Signal</keyword>
<dbReference type="InterPro" id="IPR051202">
    <property type="entry name" value="Peptidase_C40"/>
</dbReference>
<dbReference type="Pfam" id="PF08239">
    <property type="entry name" value="SH3_3"/>
    <property type="match status" value="1"/>
</dbReference>
<evidence type="ECO:0000313" key="7">
    <source>
        <dbReference type="EMBL" id="BDU72845.1"/>
    </source>
</evidence>